<dbReference type="AlphaFoldDB" id="Q7WXU6"/>
<dbReference type="CDD" id="cd02042">
    <property type="entry name" value="ParAB_family"/>
    <property type="match status" value="1"/>
</dbReference>
<protein>
    <submittedName>
        <fullName evidence="2">Chromosome partitioning protein</fullName>
    </submittedName>
</protein>
<organism evidence="2">
    <name type="scientific">Pseudomonas aeruginosa</name>
    <dbReference type="NCBI Taxonomy" id="287"/>
    <lineage>
        <taxon>Bacteria</taxon>
        <taxon>Pseudomonadati</taxon>
        <taxon>Pseudomonadota</taxon>
        <taxon>Gammaproteobacteria</taxon>
        <taxon>Pseudomonadales</taxon>
        <taxon>Pseudomonadaceae</taxon>
        <taxon>Pseudomonas</taxon>
    </lineage>
</organism>
<dbReference type="Gene3D" id="3.40.50.300">
    <property type="entry name" value="P-loop containing nucleotide triphosphate hydrolases"/>
    <property type="match status" value="1"/>
</dbReference>
<evidence type="ECO:0000313" key="2">
    <source>
        <dbReference type="EMBL" id="AAP84239.1"/>
    </source>
</evidence>
<proteinExistence type="predicted"/>
<evidence type="ECO:0000259" key="1">
    <source>
        <dbReference type="Pfam" id="PF13614"/>
    </source>
</evidence>
<dbReference type="Pfam" id="PF13614">
    <property type="entry name" value="AAA_31"/>
    <property type="match status" value="1"/>
</dbReference>
<dbReference type="InterPro" id="IPR027417">
    <property type="entry name" value="P-loop_NTPase"/>
</dbReference>
<dbReference type="PANTHER" id="PTHR13696">
    <property type="entry name" value="P-LOOP CONTAINING NUCLEOSIDE TRIPHOSPHATE HYDROLASE"/>
    <property type="match status" value="1"/>
</dbReference>
<feature type="domain" description="AAA" evidence="1">
    <location>
        <begin position="4"/>
        <end position="156"/>
    </location>
</feature>
<dbReference type="InterPro" id="IPR050678">
    <property type="entry name" value="DNA_Partitioning_ATPase"/>
</dbReference>
<dbReference type="SUPFAM" id="SSF52540">
    <property type="entry name" value="P-loop containing nucleoside triphosphate hydrolases"/>
    <property type="match status" value="1"/>
</dbReference>
<accession>Q7WXU6</accession>
<dbReference type="PANTHER" id="PTHR13696:SF96">
    <property type="entry name" value="COBQ_COBB_MIND_PARA NUCLEOTIDE BINDING DOMAIN-CONTAINING PROTEIN"/>
    <property type="match status" value="1"/>
</dbReference>
<sequence length="309" mass="33718">MNAKATSVVSTKGGVGKSTTAANLGAFCADAGIRTLLIDLDPVQPSLSSYYELPEVAQGGIYDLLAANITDPARIISRTIIPNLDVVISNDQNNQLNNLLLQAPDGRLRLANLMPALKEGYDLVLIDTQGARSALLEMVVLASDLVVSPLQPNMLTAREFNRGTMQMLDGLRPYERLGMRIPNVQIVINCLDQTNDSRAIHENVRAIFDEHQDISVLETTVPDAVVFRNAASRGLPAHRLETRQPSNRTSAPALEIIRNLAIEVFPEWTDRFLALTPGGGCSTGQGRALTWRRLLSPKPATSTRNLCWN</sequence>
<reference evidence="2" key="1">
    <citation type="journal article" date="2004" name="Proc. Natl. Acad. Sci. U.S.A.">
        <title>The broad host range pathogen Pseudomonas aeruginosa strain PA14 carries two pathogenicity islands harboring plant and animal virulence genes.</title>
        <authorList>
            <person name="He J."/>
            <person name="Baldini R.L."/>
            <person name="Deziel E."/>
            <person name="Saucier M."/>
            <person name="Zhang Q."/>
            <person name="Liberati N.T."/>
            <person name="Lee D."/>
            <person name="Urbach J."/>
            <person name="Goodman H.M."/>
            <person name="Rahme L.G."/>
        </authorList>
    </citation>
    <scope>NUCLEOTIDE SEQUENCE</scope>
    <source>
        <strain evidence="2">PA14</strain>
    </source>
</reference>
<name>Q7WXU6_PSEAI</name>
<gene>
    <name evidence="2" type="primary">soj</name>
    <name evidence="2" type="ORF">RL115</name>
</gene>
<dbReference type="InterPro" id="IPR025669">
    <property type="entry name" value="AAA_dom"/>
</dbReference>
<dbReference type="EMBL" id="AY273869">
    <property type="protein sequence ID" value="AAP84239.1"/>
    <property type="molecule type" value="Genomic_DNA"/>
</dbReference>